<dbReference type="EMBL" id="PYAW01000010">
    <property type="protein sequence ID" value="PSL42880.1"/>
    <property type="molecule type" value="Genomic_DNA"/>
</dbReference>
<proteinExistence type="predicted"/>
<comment type="caution">
    <text evidence="5">The sequence shown here is derived from an EMBL/GenBank/DDBJ whole genome shotgun (WGS) entry which is preliminary data.</text>
</comment>
<feature type="domain" description="HTH hxlR-type" evidence="4">
    <location>
        <begin position="19"/>
        <end position="117"/>
    </location>
</feature>
<organism evidence="5 6">
    <name type="scientific">Chitinophaga niastensis</name>
    <dbReference type="NCBI Taxonomy" id="536980"/>
    <lineage>
        <taxon>Bacteria</taxon>
        <taxon>Pseudomonadati</taxon>
        <taxon>Bacteroidota</taxon>
        <taxon>Chitinophagia</taxon>
        <taxon>Chitinophagales</taxon>
        <taxon>Chitinophagaceae</taxon>
        <taxon>Chitinophaga</taxon>
    </lineage>
</organism>
<dbReference type="InterPro" id="IPR002577">
    <property type="entry name" value="HTH_HxlR"/>
</dbReference>
<protein>
    <submittedName>
        <fullName evidence="5">HxlR family transcriptional regulator</fullName>
    </submittedName>
</protein>
<reference evidence="5 6" key="1">
    <citation type="submission" date="2018-03" db="EMBL/GenBank/DDBJ databases">
        <title>Genomic Encyclopedia of Archaeal and Bacterial Type Strains, Phase II (KMG-II): from individual species to whole genera.</title>
        <authorList>
            <person name="Goeker M."/>
        </authorList>
    </citation>
    <scope>NUCLEOTIDE SEQUENCE [LARGE SCALE GENOMIC DNA]</scope>
    <source>
        <strain evidence="5 6">DSM 24859</strain>
    </source>
</reference>
<evidence type="ECO:0000259" key="4">
    <source>
        <dbReference type="PROSITE" id="PS51118"/>
    </source>
</evidence>
<sequence length="125" mass="14594">MKKLQSTNQENRQKIIASCPISYTLSLIEGRWKPMILHQLFSGVSRYSELKKVITIITERMLTAELKELELRGLIHRTAYEEVQLKVEYKLTDRGESLRTVFNQLWQWGKADRTALLTEKVAEAN</sequence>
<dbReference type="Pfam" id="PF01638">
    <property type="entry name" value="HxlR"/>
    <property type="match status" value="1"/>
</dbReference>
<dbReference type="AlphaFoldDB" id="A0A2P8H9M2"/>
<dbReference type="SUPFAM" id="SSF46785">
    <property type="entry name" value="Winged helix' DNA-binding domain"/>
    <property type="match status" value="1"/>
</dbReference>
<evidence type="ECO:0000256" key="1">
    <source>
        <dbReference type="ARBA" id="ARBA00023015"/>
    </source>
</evidence>
<dbReference type="Gene3D" id="1.10.10.10">
    <property type="entry name" value="Winged helix-like DNA-binding domain superfamily/Winged helix DNA-binding domain"/>
    <property type="match status" value="1"/>
</dbReference>
<dbReference type="PANTHER" id="PTHR33204">
    <property type="entry name" value="TRANSCRIPTIONAL REGULATOR, MARR FAMILY"/>
    <property type="match status" value="1"/>
</dbReference>
<keyword evidence="6" id="KW-1185">Reference proteome</keyword>
<dbReference type="GO" id="GO:0003677">
    <property type="term" value="F:DNA binding"/>
    <property type="evidence" value="ECO:0007669"/>
    <property type="project" value="UniProtKB-KW"/>
</dbReference>
<accession>A0A2P8H9M2</accession>
<dbReference type="PANTHER" id="PTHR33204:SF29">
    <property type="entry name" value="TRANSCRIPTIONAL REGULATOR"/>
    <property type="match status" value="1"/>
</dbReference>
<evidence type="ECO:0000256" key="2">
    <source>
        <dbReference type="ARBA" id="ARBA00023125"/>
    </source>
</evidence>
<dbReference type="RefSeq" id="WP_106531331.1">
    <property type="nucleotide sequence ID" value="NZ_PYAW01000010.1"/>
</dbReference>
<name>A0A2P8H9M2_CHINA</name>
<evidence type="ECO:0000313" key="5">
    <source>
        <dbReference type="EMBL" id="PSL42880.1"/>
    </source>
</evidence>
<keyword evidence="2" id="KW-0238">DNA-binding</keyword>
<gene>
    <name evidence="5" type="ORF">CLV51_11097</name>
</gene>
<dbReference type="PROSITE" id="PS51118">
    <property type="entry name" value="HTH_HXLR"/>
    <property type="match status" value="1"/>
</dbReference>
<evidence type="ECO:0000313" key="6">
    <source>
        <dbReference type="Proteomes" id="UP000240971"/>
    </source>
</evidence>
<keyword evidence="1" id="KW-0805">Transcription regulation</keyword>
<keyword evidence="3" id="KW-0804">Transcription</keyword>
<dbReference type="OrthoDB" id="9797599at2"/>
<dbReference type="InterPro" id="IPR036388">
    <property type="entry name" value="WH-like_DNA-bd_sf"/>
</dbReference>
<dbReference type="Proteomes" id="UP000240971">
    <property type="component" value="Unassembled WGS sequence"/>
</dbReference>
<dbReference type="InterPro" id="IPR036390">
    <property type="entry name" value="WH_DNA-bd_sf"/>
</dbReference>
<evidence type="ECO:0000256" key="3">
    <source>
        <dbReference type="ARBA" id="ARBA00023163"/>
    </source>
</evidence>